<keyword evidence="3" id="KW-1185">Reference proteome</keyword>
<reference evidence="2" key="1">
    <citation type="submission" date="2021-03" db="EMBL/GenBank/DDBJ databases">
        <authorList>
            <person name="Kanchanasin P."/>
            <person name="Saeng-In P."/>
            <person name="Phongsopitanun W."/>
            <person name="Yuki M."/>
            <person name="Kudo T."/>
            <person name="Ohkuma M."/>
            <person name="Tanasupawat S."/>
        </authorList>
    </citation>
    <scope>NUCLEOTIDE SEQUENCE</scope>
    <source>
        <strain evidence="2">GKU 128</strain>
    </source>
</reference>
<dbReference type="InterPro" id="IPR037401">
    <property type="entry name" value="SnoaL-like"/>
</dbReference>
<gene>
    <name evidence="2" type="ORF">J4573_42080</name>
</gene>
<accession>A0A939PPC0</accession>
<evidence type="ECO:0000313" key="3">
    <source>
        <dbReference type="Proteomes" id="UP000669179"/>
    </source>
</evidence>
<dbReference type="InterPro" id="IPR032710">
    <property type="entry name" value="NTF2-like_dom_sf"/>
</dbReference>
<dbReference type="AlphaFoldDB" id="A0A939PPC0"/>
<sequence>MTSAFRTAVESGDIAQLIALLAEDVEFASPAVYAPYHGREAAAEVLRAVFAVCDEFAYTSEIRDGDREILMFTAKVGDREIQGCDFVRFDGEGRVRELTVMMRPLSGLNAVVEGVGAYLKQEVGG</sequence>
<dbReference type="Pfam" id="PF12680">
    <property type="entry name" value="SnoaL_2"/>
    <property type="match status" value="1"/>
</dbReference>
<dbReference type="SUPFAM" id="SSF54427">
    <property type="entry name" value="NTF2-like"/>
    <property type="match status" value="1"/>
</dbReference>
<dbReference type="Proteomes" id="UP000669179">
    <property type="component" value="Unassembled WGS sequence"/>
</dbReference>
<dbReference type="RefSeq" id="WP_208261758.1">
    <property type="nucleotide sequence ID" value="NZ_JAGEOJ010000022.1"/>
</dbReference>
<evidence type="ECO:0000313" key="2">
    <source>
        <dbReference type="EMBL" id="MBO2453738.1"/>
    </source>
</evidence>
<dbReference type="Gene3D" id="3.10.450.50">
    <property type="match status" value="1"/>
</dbReference>
<organism evidence="2 3">
    <name type="scientific">Actinomadura barringtoniae</name>
    <dbReference type="NCBI Taxonomy" id="1427535"/>
    <lineage>
        <taxon>Bacteria</taxon>
        <taxon>Bacillati</taxon>
        <taxon>Actinomycetota</taxon>
        <taxon>Actinomycetes</taxon>
        <taxon>Streptosporangiales</taxon>
        <taxon>Thermomonosporaceae</taxon>
        <taxon>Actinomadura</taxon>
    </lineage>
</organism>
<name>A0A939PPC0_9ACTN</name>
<evidence type="ECO:0000259" key="1">
    <source>
        <dbReference type="Pfam" id="PF12680"/>
    </source>
</evidence>
<protein>
    <submittedName>
        <fullName evidence="2">Nuclear transport factor 2 family protein</fullName>
    </submittedName>
</protein>
<proteinExistence type="predicted"/>
<comment type="caution">
    <text evidence="2">The sequence shown here is derived from an EMBL/GenBank/DDBJ whole genome shotgun (WGS) entry which is preliminary data.</text>
</comment>
<feature type="domain" description="SnoaL-like" evidence="1">
    <location>
        <begin position="4"/>
        <end position="97"/>
    </location>
</feature>
<dbReference type="EMBL" id="JAGEOJ010000022">
    <property type="protein sequence ID" value="MBO2453738.1"/>
    <property type="molecule type" value="Genomic_DNA"/>
</dbReference>